<organism evidence="6 7">
    <name type="scientific">Armillaria gallica</name>
    <name type="common">Bulbous honey fungus</name>
    <name type="synonym">Armillaria bulbosa</name>
    <dbReference type="NCBI Taxonomy" id="47427"/>
    <lineage>
        <taxon>Eukaryota</taxon>
        <taxon>Fungi</taxon>
        <taxon>Dikarya</taxon>
        <taxon>Basidiomycota</taxon>
        <taxon>Agaricomycotina</taxon>
        <taxon>Agaricomycetes</taxon>
        <taxon>Agaricomycetidae</taxon>
        <taxon>Agaricales</taxon>
        <taxon>Marasmiineae</taxon>
        <taxon>Physalacriaceae</taxon>
        <taxon>Armillaria</taxon>
    </lineage>
</organism>
<protein>
    <recommendedName>
        <fullName evidence="5">MYND-type domain-containing protein</fullName>
    </recommendedName>
</protein>
<dbReference type="PROSITE" id="PS50865">
    <property type="entry name" value="ZF_MYND_2"/>
    <property type="match status" value="1"/>
</dbReference>
<keyword evidence="7" id="KW-1185">Reference proteome</keyword>
<feature type="domain" description="MYND-type" evidence="5">
    <location>
        <begin position="308"/>
        <end position="346"/>
    </location>
</feature>
<dbReference type="OMA" id="RESVFCT"/>
<proteinExistence type="predicted"/>
<evidence type="ECO:0000256" key="2">
    <source>
        <dbReference type="ARBA" id="ARBA00022771"/>
    </source>
</evidence>
<dbReference type="SUPFAM" id="SSF144232">
    <property type="entry name" value="HIT/MYND zinc finger-like"/>
    <property type="match status" value="1"/>
</dbReference>
<evidence type="ECO:0000256" key="3">
    <source>
        <dbReference type="ARBA" id="ARBA00022833"/>
    </source>
</evidence>
<dbReference type="EMBL" id="KZ293665">
    <property type="protein sequence ID" value="PBK90449.1"/>
    <property type="molecule type" value="Genomic_DNA"/>
</dbReference>
<gene>
    <name evidence="6" type="ORF">ARMGADRAFT_1082714</name>
</gene>
<dbReference type="Gene3D" id="6.10.140.2220">
    <property type="match status" value="1"/>
</dbReference>
<dbReference type="InParanoid" id="A0A2H3D5D2"/>
<dbReference type="Pfam" id="PF01753">
    <property type="entry name" value="zf-MYND"/>
    <property type="match status" value="1"/>
</dbReference>
<dbReference type="OrthoDB" id="3030244at2759"/>
<dbReference type="AlphaFoldDB" id="A0A2H3D5D2"/>
<dbReference type="Proteomes" id="UP000217790">
    <property type="component" value="Unassembled WGS sequence"/>
</dbReference>
<keyword evidence="2 4" id="KW-0863">Zinc-finger</keyword>
<keyword evidence="3" id="KW-0862">Zinc</keyword>
<keyword evidence="1" id="KW-0479">Metal-binding</keyword>
<dbReference type="InterPro" id="IPR002893">
    <property type="entry name" value="Znf_MYND"/>
</dbReference>
<accession>A0A2H3D5D2</accession>
<sequence>MHIVDICIISCQEEIHLDTFEHALLVSYLLRLLAVLSTESQIHRDMAGTPNFLSTFTRAWMCLIAAHRYRLTAMMVIKRFVPLNETAFISSIDSYANQLPLSALLSLEEEFSGHDTEYTILHCVLHSVHQIIHGSRRESVFCTTFATIWVLRITKHLSHKCFACKRVAGNPDSKIKCNGALRCLADRFAFFASLVGRMKYIIVADVLCFGLLKVILCSETLFRHLSEFPQVQEARTECVQSWKTIFTKLRGFIVWLPVLRQFLCQRHQISDVDTATLDTLSQGQWLPLVDVAERYISLYKQIQAKCVCNMCGDSECLMACLMCQNTFYCSAECQKLDYRSRHKEGCKKYESFASEDIKPKYLAFFTKVIVDAESQGRMVEIAAGGCEFAQKAGVAV</sequence>
<name>A0A2H3D5D2_ARMGA</name>
<reference evidence="7" key="1">
    <citation type="journal article" date="2017" name="Nat. Ecol. Evol.">
        <title>Genome expansion and lineage-specific genetic innovations in the forest pathogenic fungi Armillaria.</title>
        <authorList>
            <person name="Sipos G."/>
            <person name="Prasanna A.N."/>
            <person name="Walter M.C."/>
            <person name="O'Connor E."/>
            <person name="Balint B."/>
            <person name="Krizsan K."/>
            <person name="Kiss B."/>
            <person name="Hess J."/>
            <person name="Varga T."/>
            <person name="Slot J."/>
            <person name="Riley R."/>
            <person name="Boka B."/>
            <person name="Rigling D."/>
            <person name="Barry K."/>
            <person name="Lee J."/>
            <person name="Mihaltcheva S."/>
            <person name="LaButti K."/>
            <person name="Lipzen A."/>
            <person name="Waldron R."/>
            <person name="Moloney N.M."/>
            <person name="Sperisen C."/>
            <person name="Kredics L."/>
            <person name="Vagvoelgyi C."/>
            <person name="Patrignani A."/>
            <person name="Fitzpatrick D."/>
            <person name="Nagy I."/>
            <person name="Doyle S."/>
            <person name="Anderson J.B."/>
            <person name="Grigoriev I.V."/>
            <person name="Gueldener U."/>
            <person name="Muensterkoetter M."/>
            <person name="Nagy L.G."/>
        </authorList>
    </citation>
    <scope>NUCLEOTIDE SEQUENCE [LARGE SCALE GENOMIC DNA]</scope>
    <source>
        <strain evidence="7">Ar21-2</strain>
    </source>
</reference>
<evidence type="ECO:0000313" key="7">
    <source>
        <dbReference type="Proteomes" id="UP000217790"/>
    </source>
</evidence>
<evidence type="ECO:0000313" key="6">
    <source>
        <dbReference type="EMBL" id="PBK90449.1"/>
    </source>
</evidence>
<evidence type="ECO:0000259" key="5">
    <source>
        <dbReference type="PROSITE" id="PS50865"/>
    </source>
</evidence>
<dbReference type="GO" id="GO:0008270">
    <property type="term" value="F:zinc ion binding"/>
    <property type="evidence" value="ECO:0007669"/>
    <property type="project" value="UniProtKB-KW"/>
</dbReference>
<evidence type="ECO:0000256" key="1">
    <source>
        <dbReference type="ARBA" id="ARBA00022723"/>
    </source>
</evidence>
<evidence type="ECO:0000256" key="4">
    <source>
        <dbReference type="PROSITE-ProRule" id="PRU00134"/>
    </source>
</evidence>